<reference evidence="12" key="3">
    <citation type="submission" date="2025-09" db="UniProtKB">
        <authorList>
            <consortium name="Ensembl"/>
        </authorList>
    </citation>
    <scope>IDENTIFICATION</scope>
    <source>
        <strain evidence="12">Brown Norway</strain>
    </source>
</reference>
<dbReference type="Ensembl" id="ENSRNOT00000103213.2">
    <property type="protein sequence ID" value="ENSRNOP00000092021.1"/>
    <property type="gene ID" value="ENSRNOG00000010278.8"/>
</dbReference>
<keyword evidence="8" id="KW-1015">Disulfide bond</keyword>
<gene>
    <name evidence="12 14" type="primary">Il6</name>
</gene>
<dbReference type="GO" id="GO:0005125">
    <property type="term" value="F:cytokine activity"/>
    <property type="evidence" value="ECO:0007669"/>
    <property type="project" value="UniProtKB-KW"/>
</dbReference>
<feature type="chain" id="PRO_5035186861" description="Interleukin-6" evidence="11">
    <location>
        <begin position="25"/>
        <end position="212"/>
    </location>
</feature>
<dbReference type="PANTHER" id="PTHR48494">
    <property type="entry name" value="INTERLEUKIN-6"/>
    <property type="match status" value="1"/>
</dbReference>
<organism evidence="12 13">
    <name type="scientific">Rattus norvegicus</name>
    <name type="common">Rat</name>
    <dbReference type="NCBI Taxonomy" id="10116"/>
    <lineage>
        <taxon>Eukaryota</taxon>
        <taxon>Metazoa</taxon>
        <taxon>Chordata</taxon>
        <taxon>Craniata</taxon>
        <taxon>Vertebrata</taxon>
        <taxon>Euteleostomi</taxon>
        <taxon>Mammalia</taxon>
        <taxon>Eutheria</taxon>
        <taxon>Euarchontoglires</taxon>
        <taxon>Glires</taxon>
        <taxon>Rodentia</taxon>
        <taxon>Myomorpha</taxon>
        <taxon>Muroidea</taxon>
        <taxon>Muridae</taxon>
        <taxon>Murinae</taxon>
        <taxon>Rattus</taxon>
    </lineage>
</organism>
<dbReference type="GO" id="GO:0008083">
    <property type="term" value="F:growth factor activity"/>
    <property type="evidence" value="ECO:0007669"/>
    <property type="project" value="UniProtKB-KW"/>
</dbReference>
<protein>
    <recommendedName>
        <fullName evidence="3">Interleukin-6</fullName>
    </recommendedName>
</protein>
<keyword evidence="11" id="KW-0732">Signal</keyword>
<evidence type="ECO:0000313" key="12">
    <source>
        <dbReference type="Ensembl" id="ENSRNOP00000092021.1"/>
    </source>
</evidence>
<dbReference type="GO" id="GO:0006955">
    <property type="term" value="P:immune response"/>
    <property type="evidence" value="ECO:0007669"/>
    <property type="project" value="InterPro"/>
</dbReference>
<evidence type="ECO:0000313" key="14">
    <source>
        <dbReference type="RGD" id="2901"/>
    </source>
</evidence>
<evidence type="ECO:0000256" key="11">
    <source>
        <dbReference type="SAM" id="SignalP"/>
    </source>
</evidence>
<evidence type="ECO:0000256" key="7">
    <source>
        <dbReference type="ARBA" id="ARBA00023030"/>
    </source>
</evidence>
<evidence type="ECO:0000256" key="1">
    <source>
        <dbReference type="ARBA" id="ARBA00004613"/>
    </source>
</evidence>
<dbReference type="PRINTS" id="PR00433">
    <property type="entry name" value="IL6GCSFMGF"/>
</dbReference>
<dbReference type="GO" id="GO:0051240">
    <property type="term" value="P:positive regulation of multicellular organismal process"/>
    <property type="evidence" value="ECO:0007669"/>
    <property type="project" value="UniProtKB-ARBA"/>
</dbReference>
<evidence type="ECO:0000313" key="13">
    <source>
        <dbReference type="Proteomes" id="UP000002494"/>
    </source>
</evidence>
<reference evidence="12" key="2">
    <citation type="submission" date="2025-08" db="UniProtKB">
        <authorList>
            <consortium name="Ensembl"/>
        </authorList>
    </citation>
    <scope>IDENTIFICATION</scope>
    <source>
        <strain evidence="12">Brown Norway</strain>
    </source>
</reference>
<comment type="similarity">
    <text evidence="2">Belongs to the IL-6 superfamily.</text>
</comment>
<keyword evidence="13" id="KW-1185">Reference proteome</keyword>
<comment type="subcellular location">
    <subcellularLocation>
        <location evidence="1">Secreted</location>
    </subcellularLocation>
</comment>
<dbReference type="AlphaFoldDB" id="A0A8I6AGT8"/>
<dbReference type="Gene3D" id="1.20.1250.10">
    <property type="match status" value="1"/>
</dbReference>
<comment type="function">
    <text evidence="9">Cytokine with a wide variety of biological functions in immunity, tissue regeneration, and metabolism. Binds to IL6R, then the complex associates to the signaling subunit IL6ST/gp130 to trigger the intracellular IL6-signaling pathway. The interaction with the membrane-bound IL6R and IL6ST stimulates 'classic signaling', whereas the binding of IL6 and soluble IL6R to IL6ST stimulates 'trans-signaling'. Alternatively, 'cluster signaling' occurs when membrane-bound IL6:IL6R complexes on transmitter cells activate IL6ST receptors on neighboring receiver cells.</text>
</comment>
<evidence type="ECO:0000256" key="4">
    <source>
        <dbReference type="ARBA" id="ARBA00022486"/>
    </source>
</evidence>
<dbReference type="InterPro" id="IPR030473">
    <property type="entry name" value="IL6/GCSF/MGF_CS"/>
</dbReference>
<evidence type="ECO:0000256" key="8">
    <source>
        <dbReference type="ARBA" id="ARBA00023157"/>
    </source>
</evidence>
<keyword evidence="7" id="KW-0339">Growth factor</keyword>
<dbReference type="RGD" id="2901">
    <property type="gene designation" value="Il6"/>
</dbReference>
<feature type="signal peptide" evidence="11">
    <location>
        <begin position="1"/>
        <end position="24"/>
    </location>
</feature>
<evidence type="ECO:0000256" key="3">
    <source>
        <dbReference type="ARBA" id="ARBA00019464"/>
    </source>
</evidence>
<keyword evidence="6" id="KW-0964">Secreted</keyword>
<dbReference type="PRINTS" id="PR00434">
    <property type="entry name" value="INTERLEUKIN6"/>
</dbReference>
<dbReference type="GO" id="GO:0006953">
    <property type="term" value="P:acute-phase response"/>
    <property type="evidence" value="ECO:0007669"/>
    <property type="project" value="UniProtKB-KW"/>
</dbReference>
<dbReference type="GeneTree" id="ENSGT00390000000878"/>
<dbReference type="PROSITE" id="PS00254">
    <property type="entry name" value="INTERLEUKIN_6"/>
    <property type="match status" value="1"/>
</dbReference>
<evidence type="ECO:0000256" key="9">
    <source>
        <dbReference type="ARBA" id="ARBA00023441"/>
    </source>
</evidence>
<evidence type="ECO:0000256" key="6">
    <source>
        <dbReference type="ARBA" id="ARBA00022525"/>
    </source>
</evidence>
<dbReference type="SUPFAM" id="SSF47266">
    <property type="entry name" value="4-helical cytokines"/>
    <property type="match status" value="1"/>
</dbReference>
<keyword evidence="5" id="KW-0202">Cytokine</keyword>
<dbReference type="InterPro" id="IPR009079">
    <property type="entry name" value="4_helix_cytokine-like_core"/>
</dbReference>
<accession>A0A8I6AGT8</accession>
<evidence type="ECO:0000256" key="2">
    <source>
        <dbReference type="ARBA" id="ARBA00007432"/>
    </source>
</evidence>
<dbReference type="InterPro" id="IPR030474">
    <property type="entry name" value="IL-6/GCSF/MGF"/>
</dbReference>
<dbReference type="GO" id="GO:0030154">
    <property type="term" value="P:cell differentiation"/>
    <property type="evidence" value="ECO:0007669"/>
    <property type="project" value="InterPro"/>
</dbReference>
<evidence type="ECO:0000256" key="10">
    <source>
        <dbReference type="ARBA" id="ARBA00023468"/>
    </source>
</evidence>
<name>A0A8I6AGT8_RAT</name>
<dbReference type="GO" id="GO:0005138">
    <property type="term" value="F:interleukin-6 receptor binding"/>
    <property type="evidence" value="ECO:0007669"/>
    <property type="project" value="InterPro"/>
</dbReference>
<dbReference type="Proteomes" id="UP000002494">
    <property type="component" value="Chromosome 4"/>
</dbReference>
<comment type="subunit">
    <text evidence="10">Component of a hexamer of two molecules each of IL6, IL6R and IL6ST; first binds to IL6R to associate with the signaling subunit IL6ST. Interacts with IL6R (via the N-terminal ectodomain); this interaction may be affected by IL6R-binding with SORL1, hence decreasing IL6 cis signaling. Interacts with SORL1 (via the N-terminal ectodomain); this interaction leads to IL6 internalization and lysosomal degradation. May form a trimeric complex with the soluble SORL1 ectodomain and soluble IL6R receptor; this interaction might stabilize circulating IL6, hence promoting IL6 trans signaling.</text>
</comment>
<dbReference type="InterPro" id="IPR003574">
    <property type="entry name" value="IL-6-like"/>
</dbReference>
<dbReference type="SMART" id="SM00126">
    <property type="entry name" value="IL6"/>
    <property type="match status" value="1"/>
</dbReference>
<dbReference type="PANTHER" id="PTHR48494:SF1">
    <property type="entry name" value="INTERLEUKIN-6"/>
    <property type="match status" value="1"/>
</dbReference>
<keyword evidence="4" id="KW-0011">Acute phase</keyword>
<dbReference type="Pfam" id="PF00489">
    <property type="entry name" value="IL6"/>
    <property type="match status" value="1"/>
</dbReference>
<dbReference type="GO" id="GO:0005615">
    <property type="term" value="C:extracellular space"/>
    <property type="evidence" value="ECO:0007669"/>
    <property type="project" value="UniProtKB-KW"/>
</dbReference>
<evidence type="ECO:0000256" key="5">
    <source>
        <dbReference type="ARBA" id="ARBA00022514"/>
    </source>
</evidence>
<proteinExistence type="inferred from homology"/>
<reference evidence="12" key="1">
    <citation type="submission" date="2024-01" db="EMBL/GenBank/DDBJ databases">
        <title>GRCr8: a new rat reference genome assembly contstructed from accurate long reads and long range scaffolding.</title>
        <authorList>
            <person name="Doris P.A."/>
            <person name="Kalbfleisch T."/>
            <person name="Li K."/>
            <person name="Howe K."/>
            <person name="Wood J."/>
        </authorList>
    </citation>
    <scope>NUCLEOTIDE SEQUENCE [LARGE SCALE GENOMIC DNA]</scope>
    <source>
        <strain evidence="12">Brown Norway</strain>
    </source>
</reference>
<sequence>MKFLSARDFQPVAFLGLMLLTATAFPTSQVRRGDFTEDTTHNRPVYTTSQVGGLITYVLREILEMRKELCNGNSDCMNSDDALSENNLKLPEIQRNDGCFQTGYNQEICLLKICSGLLEFRFYLEFVKNNLQDNKKDKARVIQSNTETLVHIFKQEVSASPSLMQCREEVLGENTQHLRVAALFPDSCSEGRSEQQFLTVRPCFVLLWGFVW</sequence>